<comment type="caution">
    <text evidence="2">The sequence shown here is derived from an EMBL/GenBank/DDBJ whole genome shotgun (WGS) entry which is preliminary data.</text>
</comment>
<keyword evidence="3" id="KW-1185">Reference proteome</keyword>
<dbReference type="Proteomes" id="UP000192596">
    <property type="component" value="Unassembled WGS sequence"/>
</dbReference>
<reference evidence="3" key="1">
    <citation type="submission" date="2017-03" db="EMBL/GenBank/DDBJ databases">
        <title>Genomes of endolithic fungi from Antarctica.</title>
        <authorList>
            <person name="Coleine C."/>
            <person name="Masonjones S."/>
            <person name="Stajich J.E."/>
        </authorList>
    </citation>
    <scope>NUCLEOTIDE SEQUENCE [LARGE SCALE GENOMIC DNA]</scope>
    <source>
        <strain evidence="3">CCFEE 5527</strain>
    </source>
</reference>
<sequence>MAATENVNISLVREQALANARILFRILNPQQIADEQGVDPTFNVAITHFDDRYHAAVVWQSNTHPIPRKWHMFIHGPPERIIGRAYIMLLHECIRLLTLSGRWTAPDHPRSETMRYQSGAQVTLESEVAKRMLRLRSNDGVPELRSESRQANTASGANQSGPGPQALDASSLTAPSAPAVNAGNARAQMPVSPVSAVAKTLKNENEEMSN</sequence>
<evidence type="ECO:0000313" key="2">
    <source>
        <dbReference type="EMBL" id="OQN98720.1"/>
    </source>
</evidence>
<dbReference type="AlphaFoldDB" id="A0A1V8SID0"/>
<organism evidence="2 3">
    <name type="scientific">Cryoendolithus antarcticus</name>
    <dbReference type="NCBI Taxonomy" id="1507870"/>
    <lineage>
        <taxon>Eukaryota</taxon>
        <taxon>Fungi</taxon>
        <taxon>Dikarya</taxon>
        <taxon>Ascomycota</taxon>
        <taxon>Pezizomycotina</taxon>
        <taxon>Dothideomycetes</taxon>
        <taxon>Dothideomycetidae</taxon>
        <taxon>Cladosporiales</taxon>
        <taxon>Cladosporiaceae</taxon>
        <taxon>Cryoendolithus</taxon>
    </lineage>
</organism>
<name>A0A1V8SID0_9PEZI</name>
<gene>
    <name evidence="2" type="ORF">B0A48_15386</name>
</gene>
<evidence type="ECO:0000313" key="3">
    <source>
        <dbReference type="Proteomes" id="UP000192596"/>
    </source>
</evidence>
<feature type="region of interest" description="Disordered" evidence="1">
    <location>
        <begin position="136"/>
        <end position="191"/>
    </location>
</feature>
<accession>A0A1V8SID0</accession>
<proteinExistence type="predicted"/>
<protein>
    <submittedName>
        <fullName evidence="2">Uncharacterized protein</fullName>
    </submittedName>
</protein>
<evidence type="ECO:0000256" key="1">
    <source>
        <dbReference type="SAM" id="MobiDB-lite"/>
    </source>
</evidence>
<feature type="compositionally biased region" description="Polar residues" evidence="1">
    <location>
        <begin position="149"/>
        <end position="174"/>
    </location>
</feature>
<dbReference type="InParanoid" id="A0A1V8SID0"/>
<dbReference type="EMBL" id="NAJO01000044">
    <property type="protein sequence ID" value="OQN98720.1"/>
    <property type="molecule type" value="Genomic_DNA"/>
</dbReference>